<dbReference type="EMBL" id="JACCHT010000016">
    <property type="protein sequence ID" value="NYT28698.1"/>
    <property type="molecule type" value="Genomic_DNA"/>
</dbReference>
<organism evidence="1 2">
    <name type="scientific">Candidatus Thiodubiliella endoseptemdiera</name>
    <dbReference type="NCBI Taxonomy" id="2738886"/>
    <lineage>
        <taxon>Bacteria</taxon>
        <taxon>Pseudomonadati</taxon>
        <taxon>Pseudomonadota</taxon>
        <taxon>Gammaproteobacteria</taxon>
        <taxon>Candidatus Pseudothioglobaceae</taxon>
        <taxon>Candidatus Thiodubiliella</taxon>
    </lineage>
</organism>
<accession>A0A853F5A8</accession>
<evidence type="ECO:0000313" key="1">
    <source>
        <dbReference type="EMBL" id="NYT28698.1"/>
    </source>
</evidence>
<reference evidence="1 2" key="1">
    <citation type="submission" date="2020-05" db="EMBL/GenBank/DDBJ databases">
        <title>Horizontal transmission and recombination maintain forever young bacterial symbiont genomes.</title>
        <authorList>
            <person name="Russell S.L."/>
            <person name="Pepper-Tunick E."/>
            <person name="Svedberg J."/>
            <person name="Byrne A."/>
            <person name="Ruelas Castillo J."/>
            <person name="Vollmers C."/>
            <person name="Beinart R.A."/>
            <person name="Corbett-Detig R."/>
        </authorList>
    </citation>
    <scope>NUCLEOTIDE SEQUENCE [LARGE SCALE GENOMIC DNA]</scope>
    <source>
        <strain evidence="1">455</strain>
    </source>
</reference>
<proteinExistence type="predicted"/>
<sequence length="288" mass="32861">MVDDLILSFPVLKNGGGDFLDGISYVVEATQAQNNRKLYITHTLKGNSFISQLIKDKKAKFSVALFYKDNRTREKFVCEDFYYDDESREIISEQEINIDFRYAPEITPNIIIFKDVKITVDNNSGLSDFWNGEIFTIPAYARIAHYSKLKFTSGDVSSLMWKAMEKSYSNGVIKTIVDVNKGEGEQPIKIICAQDVYDELDKGFSGNIMDTKMAMRQSIVTQILCAVYAHMNQIKDKTDDIHSGLLMHMENVKEQTGEDWELENDFNPSFAATQMLPYAIEALNKEND</sequence>
<gene>
    <name evidence="1" type="ORF">H0A76_13125</name>
</gene>
<dbReference type="Proteomes" id="UP000568751">
    <property type="component" value="Unassembled WGS sequence"/>
</dbReference>
<name>A0A853F5A8_9GAMM</name>
<comment type="caution">
    <text evidence="1">The sequence shown here is derived from an EMBL/GenBank/DDBJ whole genome shotgun (WGS) entry which is preliminary data.</text>
</comment>
<dbReference type="AlphaFoldDB" id="A0A853F5A8"/>
<protein>
    <submittedName>
        <fullName evidence="1">Uncharacterized protein</fullName>
    </submittedName>
</protein>
<evidence type="ECO:0000313" key="2">
    <source>
        <dbReference type="Proteomes" id="UP000568751"/>
    </source>
</evidence>